<gene>
    <name evidence="1" type="ORF">WG901_21375</name>
</gene>
<keyword evidence="2" id="KW-1185">Reference proteome</keyword>
<protein>
    <recommendedName>
        <fullName evidence="3">Transcriptional regulator</fullName>
    </recommendedName>
</protein>
<reference evidence="1 2" key="1">
    <citation type="submission" date="2024-03" db="EMBL/GenBank/DDBJ databases">
        <authorList>
            <person name="Jo J.-H."/>
        </authorList>
    </citation>
    <scope>NUCLEOTIDE SEQUENCE [LARGE SCALE GENOMIC DNA]</scope>
    <source>
        <strain evidence="1 2">PS1R-30</strain>
    </source>
</reference>
<accession>A0ABU8S1Y5</accession>
<dbReference type="Proteomes" id="UP001361239">
    <property type="component" value="Unassembled WGS sequence"/>
</dbReference>
<sequence>MTSITQNLHALGLVSTRARTRTLLDPALVEAAFAHLDRVLTRDEQEIILRAVGDRSKVNWPDWWQIR</sequence>
<dbReference type="RefSeq" id="WP_339589159.1">
    <property type="nucleotide sequence ID" value="NZ_JBBHJZ010000006.1"/>
</dbReference>
<evidence type="ECO:0000313" key="2">
    <source>
        <dbReference type="Proteomes" id="UP001361239"/>
    </source>
</evidence>
<name>A0ABU8S1Y5_9SPHN</name>
<evidence type="ECO:0000313" key="1">
    <source>
        <dbReference type="EMBL" id="MEJ5979218.1"/>
    </source>
</evidence>
<proteinExistence type="predicted"/>
<dbReference type="EMBL" id="JBBHJZ010000006">
    <property type="protein sequence ID" value="MEJ5979218.1"/>
    <property type="molecule type" value="Genomic_DNA"/>
</dbReference>
<comment type="caution">
    <text evidence="1">The sequence shown here is derived from an EMBL/GenBank/DDBJ whole genome shotgun (WGS) entry which is preliminary data.</text>
</comment>
<evidence type="ECO:0008006" key="3">
    <source>
        <dbReference type="Google" id="ProtNLM"/>
    </source>
</evidence>
<organism evidence="1 2">
    <name type="scientific">Novosphingobium anseongense</name>
    <dbReference type="NCBI Taxonomy" id="3133436"/>
    <lineage>
        <taxon>Bacteria</taxon>
        <taxon>Pseudomonadati</taxon>
        <taxon>Pseudomonadota</taxon>
        <taxon>Alphaproteobacteria</taxon>
        <taxon>Sphingomonadales</taxon>
        <taxon>Sphingomonadaceae</taxon>
        <taxon>Novosphingobium</taxon>
    </lineage>
</organism>